<dbReference type="InterPro" id="IPR001173">
    <property type="entry name" value="Glyco_trans_2-like"/>
</dbReference>
<dbReference type="GO" id="GO:0016757">
    <property type="term" value="F:glycosyltransferase activity"/>
    <property type="evidence" value="ECO:0007669"/>
    <property type="project" value="UniProtKB-KW"/>
</dbReference>
<reference evidence="2 3" key="1">
    <citation type="submission" date="2023-04" db="EMBL/GenBank/DDBJ databases">
        <title>A novel bacteria isolated from coastal sediment.</title>
        <authorList>
            <person name="Liu X.-J."/>
            <person name="Du Z.-J."/>
        </authorList>
    </citation>
    <scope>NUCLEOTIDE SEQUENCE [LARGE SCALE GENOMIC DNA]</scope>
    <source>
        <strain evidence="2 3">SDUM461004</strain>
    </source>
</reference>
<keyword evidence="3" id="KW-1185">Reference proteome</keyword>
<accession>A0ABU1AK29</accession>
<gene>
    <name evidence="2" type="ORF">QEH59_11995</name>
</gene>
<evidence type="ECO:0000259" key="1">
    <source>
        <dbReference type="Pfam" id="PF00535"/>
    </source>
</evidence>
<name>A0ABU1AK29_9BACT</name>
<comment type="caution">
    <text evidence="2">The sequence shown here is derived from an EMBL/GenBank/DDBJ whole genome shotgun (WGS) entry which is preliminary data.</text>
</comment>
<dbReference type="InterPro" id="IPR050834">
    <property type="entry name" value="Glycosyltransf_2"/>
</dbReference>
<dbReference type="RefSeq" id="WP_308985610.1">
    <property type="nucleotide sequence ID" value="NZ_JARXIC010000018.1"/>
</dbReference>
<dbReference type="EC" id="2.4.-.-" evidence="2"/>
<dbReference type="EMBL" id="JARXIC010000018">
    <property type="protein sequence ID" value="MDQ8195151.1"/>
    <property type="molecule type" value="Genomic_DNA"/>
</dbReference>
<evidence type="ECO:0000313" key="2">
    <source>
        <dbReference type="EMBL" id="MDQ8195151.1"/>
    </source>
</evidence>
<dbReference type="Proteomes" id="UP001243717">
    <property type="component" value="Unassembled WGS sequence"/>
</dbReference>
<proteinExistence type="predicted"/>
<dbReference type="InterPro" id="IPR029044">
    <property type="entry name" value="Nucleotide-diphossugar_trans"/>
</dbReference>
<feature type="domain" description="Glycosyltransferase 2-like" evidence="1">
    <location>
        <begin position="14"/>
        <end position="133"/>
    </location>
</feature>
<evidence type="ECO:0000313" key="3">
    <source>
        <dbReference type="Proteomes" id="UP001243717"/>
    </source>
</evidence>
<dbReference type="PANTHER" id="PTHR43685:SF2">
    <property type="entry name" value="GLYCOSYLTRANSFERASE 2-LIKE DOMAIN-CONTAINING PROTEIN"/>
    <property type="match status" value="1"/>
</dbReference>
<sequence length="275" mass="31726">MNISSAQALMPEISVVISTYDDRKFLAKKLKEVCAQTAFARAEFIFIEPASPGNEYELLLPFCEQYENCKLIRLEHRISLYQAWNLGWEAASAEIVCISNMDDAMHPELLERVIGGMRENDWDVASVLIAKQDFGDSVDCWEPEHLRELELSTRPGPFFAWKSDLKARIGMFDESLILTGDKDFWSKIIDCGLQGGLVRKVLYLYTKHSNQLSKREEFIQLKQKERKQCKSRAYPYVWPSWYARQVRLIRAVARVPWVGSLFYVPDSEPTGSLVK</sequence>
<organism evidence="2 3">
    <name type="scientific">Thalassobacterium sedimentorum</name>
    <dbReference type="NCBI Taxonomy" id="3041258"/>
    <lineage>
        <taxon>Bacteria</taxon>
        <taxon>Pseudomonadati</taxon>
        <taxon>Verrucomicrobiota</taxon>
        <taxon>Opitutia</taxon>
        <taxon>Puniceicoccales</taxon>
        <taxon>Coraliomargaritaceae</taxon>
        <taxon>Thalassobacterium</taxon>
    </lineage>
</organism>
<dbReference type="SUPFAM" id="SSF53448">
    <property type="entry name" value="Nucleotide-diphospho-sugar transferases"/>
    <property type="match status" value="1"/>
</dbReference>
<dbReference type="Pfam" id="PF00535">
    <property type="entry name" value="Glycos_transf_2"/>
    <property type="match status" value="1"/>
</dbReference>
<keyword evidence="2" id="KW-0328">Glycosyltransferase</keyword>
<protein>
    <submittedName>
        <fullName evidence="2">Glycosyltransferase family 2 protein</fullName>
        <ecNumber evidence="2">2.4.-.-</ecNumber>
    </submittedName>
</protein>
<keyword evidence="2" id="KW-0808">Transferase</keyword>
<dbReference type="Gene3D" id="3.90.550.10">
    <property type="entry name" value="Spore Coat Polysaccharide Biosynthesis Protein SpsA, Chain A"/>
    <property type="match status" value="1"/>
</dbReference>
<dbReference type="PANTHER" id="PTHR43685">
    <property type="entry name" value="GLYCOSYLTRANSFERASE"/>
    <property type="match status" value="1"/>
</dbReference>